<evidence type="ECO:0000256" key="1">
    <source>
        <dbReference type="ARBA" id="ARBA00007594"/>
    </source>
</evidence>
<dbReference type="InterPro" id="IPR036919">
    <property type="entry name" value="Ribo_uL30_ferredoxin-like_sf"/>
</dbReference>
<evidence type="ECO:0000256" key="4">
    <source>
        <dbReference type="SAM" id="Phobius"/>
    </source>
</evidence>
<feature type="transmembrane region" description="Helical" evidence="4">
    <location>
        <begin position="176"/>
        <end position="198"/>
    </location>
</feature>
<dbReference type="PANTHER" id="PTHR11524:SF16">
    <property type="entry name" value="LARGE RIBOSOMAL SUBUNIT PROTEIN UL30"/>
    <property type="match status" value="1"/>
</dbReference>
<dbReference type="SUPFAM" id="SSF55129">
    <property type="entry name" value="Ribosomal protein L30p/L7e"/>
    <property type="match status" value="1"/>
</dbReference>
<keyword evidence="2 6" id="KW-0689">Ribosomal protein</keyword>
<evidence type="ECO:0000259" key="5">
    <source>
        <dbReference type="Pfam" id="PF08079"/>
    </source>
</evidence>
<protein>
    <submittedName>
        <fullName evidence="6">60S ribosomal protein L7-3</fullName>
    </submittedName>
</protein>
<organism evidence="6 7">
    <name type="scientific">Vitis vinifera</name>
    <name type="common">Grape</name>
    <dbReference type="NCBI Taxonomy" id="29760"/>
    <lineage>
        <taxon>Eukaryota</taxon>
        <taxon>Viridiplantae</taxon>
        <taxon>Streptophyta</taxon>
        <taxon>Embryophyta</taxon>
        <taxon>Tracheophyta</taxon>
        <taxon>Spermatophyta</taxon>
        <taxon>Magnoliopsida</taxon>
        <taxon>eudicotyledons</taxon>
        <taxon>Gunneridae</taxon>
        <taxon>Pentapetalae</taxon>
        <taxon>rosids</taxon>
        <taxon>Vitales</taxon>
        <taxon>Vitaceae</taxon>
        <taxon>Viteae</taxon>
        <taxon>Vitis</taxon>
    </lineage>
</organism>
<dbReference type="InterPro" id="IPR039699">
    <property type="entry name" value="Ribosomal_uL30"/>
</dbReference>
<proteinExistence type="inferred from homology"/>
<dbReference type="Proteomes" id="UP000288805">
    <property type="component" value="Unassembled WGS sequence"/>
</dbReference>
<feature type="domain" description="Large ribosomal subunit protein uL30 N-terminal eukaryotes" evidence="5">
    <location>
        <begin position="11"/>
        <end position="53"/>
    </location>
</feature>
<dbReference type="GO" id="GO:1990904">
    <property type="term" value="C:ribonucleoprotein complex"/>
    <property type="evidence" value="ECO:0007669"/>
    <property type="project" value="UniProtKB-KW"/>
</dbReference>
<sequence length="321" mass="36374">MGGEEVKGVVVPESVLKKRKRSEEWALAKKQELECTKKKNATNRTLIYVRAKHGCYILISSCSAKGADSIEARGQIEGGFYVSPSQVAVHYQNSWDQCYAPEDQEDFAASTIETGDVRIGHEVKVFNFCYPRDASLLLHDNLQSNKLENHAPLQCVQGCLPVDFFMNSRNDRIGSFLVFIVVFKRILLWFQIFNGVFLKVNKATMNMLHRVEPYVTYGYPNLKSVRELIYKRGYGKLNKQRTALTDNSIIEQALGKFGIICIEDLIHEIMTVGPHFKEANNFLWPFKLKAPLGGLKKREITTLKVVMLETVKITLMNSSGG</sequence>
<keyword evidence="3" id="KW-0687">Ribonucleoprotein</keyword>
<dbReference type="CDD" id="cd01657">
    <property type="entry name" value="Ribosomal_L7_archeal_euk"/>
    <property type="match status" value="1"/>
</dbReference>
<comment type="caution">
    <text evidence="6">The sequence shown here is derived from an EMBL/GenBank/DDBJ whole genome shotgun (WGS) entry which is preliminary data.</text>
</comment>
<keyword evidence="4" id="KW-1133">Transmembrane helix</keyword>
<evidence type="ECO:0000256" key="3">
    <source>
        <dbReference type="ARBA" id="ARBA00023274"/>
    </source>
</evidence>
<dbReference type="EMBL" id="QGNW01000044">
    <property type="protein sequence ID" value="RVX07679.1"/>
    <property type="molecule type" value="Genomic_DNA"/>
</dbReference>
<evidence type="ECO:0000256" key="2">
    <source>
        <dbReference type="ARBA" id="ARBA00022980"/>
    </source>
</evidence>
<dbReference type="GO" id="GO:0005840">
    <property type="term" value="C:ribosome"/>
    <property type="evidence" value="ECO:0007669"/>
    <property type="project" value="UniProtKB-KW"/>
</dbReference>
<evidence type="ECO:0000313" key="7">
    <source>
        <dbReference type="Proteomes" id="UP000288805"/>
    </source>
</evidence>
<dbReference type="InterPro" id="IPR035808">
    <property type="entry name" value="Ribosomal_uL30_euk_arc"/>
</dbReference>
<dbReference type="InterPro" id="IPR012988">
    <property type="entry name" value="Ribosomal_uL30_N_euk"/>
</dbReference>
<name>A0A438JFE8_VITVI</name>
<comment type="similarity">
    <text evidence="1">Belongs to the universal ribosomal protein uL30 family.</text>
</comment>
<keyword evidence="4" id="KW-0812">Transmembrane</keyword>
<dbReference type="Pfam" id="PF08079">
    <property type="entry name" value="Ribosomal_L30_N"/>
    <property type="match status" value="1"/>
</dbReference>
<dbReference type="FunFam" id="3.30.1390.20:FF:000003">
    <property type="entry name" value="60S ribosomal protein L7"/>
    <property type="match status" value="1"/>
</dbReference>
<dbReference type="AlphaFoldDB" id="A0A438JFE8"/>
<accession>A0A438JFE8</accession>
<gene>
    <name evidence="6" type="primary">RPL7C_1</name>
    <name evidence="6" type="ORF">CK203_022017</name>
</gene>
<reference evidence="6 7" key="1">
    <citation type="journal article" date="2018" name="PLoS Genet.">
        <title>Population sequencing reveals clonal diversity and ancestral inbreeding in the grapevine cultivar Chardonnay.</title>
        <authorList>
            <person name="Roach M.J."/>
            <person name="Johnson D.L."/>
            <person name="Bohlmann J."/>
            <person name="van Vuuren H.J."/>
            <person name="Jones S.J."/>
            <person name="Pretorius I.S."/>
            <person name="Schmidt S.A."/>
            <person name="Borneman A.R."/>
        </authorList>
    </citation>
    <scope>NUCLEOTIDE SEQUENCE [LARGE SCALE GENOMIC DNA]</scope>
    <source>
        <strain evidence="7">cv. Chardonnay</strain>
        <tissue evidence="6">Leaf</tissue>
    </source>
</reference>
<dbReference type="PANTHER" id="PTHR11524">
    <property type="entry name" value="60S RIBOSOMAL PROTEIN L7"/>
    <property type="match status" value="1"/>
</dbReference>
<evidence type="ECO:0000313" key="6">
    <source>
        <dbReference type="EMBL" id="RVX07679.1"/>
    </source>
</evidence>
<dbReference type="Gene3D" id="3.30.1390.20">
    <property type="entry name" value="Ribosomal protein L30, ferredoxin-like fold domain"/>
    <property type="match status" value="1"/>
</dbReference>
<keyword evidence="4" id="KW-0472">Membrane</keyword>